<dbReference type="Pfam" id="PF00172">
    <property type="entry name" value="Zn_clus"/>
    <property type="match status" value="1"/>
</dbReference>
<feature type="compositionally biased region" description="Polar residues" evidence="6">
    <location>
        <begin position="579"/>
        <end position="592"/>
    </location>
</feature>
<dbReference type="PROSITE" id="PS50048">
    <property type="entry name" value="ZN2_CY6_FUNGAL_2"/>
    <property type="match status" value="1"/>
</dbReference>
<dbReference type="PANTHER" id="PTHR47338:SF29">
    <property type="entry name" value="ZN(2)-C6 FUNGAL-TYPE DOMAIN-CONTAINING PROTEIN"/>
    <property type="match status" value="1"/>
</dbReference>
<keyword evidence="5" id="KW-0539">Nucleus</keyword>
<dbReference type="GeneID" id="87953469"/>
<dbReference type="Proteomes" id="UP001329825">
    <property type="component" value="Chromosome 1"/>
</dbReference>
<gene>
    <name evidence="8" type="ORF">IL334_001338</name>
</gene>
<feature type="compositionally biased region" description="Polar residues" evidence="6">
    <location>
        <begin position="90"/>
        <end position="101"/>
    </location>
</feature>
<dbReference type="InterPro" id="IPR050815">
    <property type="entry name" value="TF_fung"/>
</dbReference>
<reference evidence="8 9" key="1">
    <citation type="submission" date="2024-01" db="EMBL/GenBank/DDBJ databases">
        <title>Comparative genomics of Cryptococcus and Kwoniella reveals pathogenesis evolution and contrasting modes of karyotype evolution via chromosome fusion or intercentromeric recombination.</title>
        <authorList>
            <person name="Coelho M.A."/>
            <person name="David-Palma M."/>
            <person name="Shea T."/>
            <person name="Bowers K."/>
            <person name="McGinley-Smith S."/>
            <person name="Mohammad A.W."/>
            <person name="Gnirke A."/>
            <person name="Yurkov A.M."/>
            <person name="Nowrousian M."/>
            <person name="Sun S."/>
            <person name="Cuomo C.A."/>
            <person name="Heitman J."/>
        </authorList>
    </citation>
    <scope>NUCLEOTIDE SEQUENCE [LARGE SCALE GENOMIC DNA]</scope>
    <source>
        <strain evidence="8">CBS 11374</strain>
    </source>
</reference>
<evidence type="ECO:0000313" key="9">
    <source>
        <dbReference type="Proteomes" id="UP001329825"/>
    </source>
</evidence>
<evidence type="ECO:0000256" key="4">
    <source>
        <dbReference type="ARBA" id="ARBA00023163"/>
    </source>
</evidence>
<dbReference type="InterPro" id="IPR036864">
    <property type="entry name" value="Zn2-C6_fun-type_DNA-bd_sf"/>
</dbReference>
<evidence type="ECO:0000256" key="2">
    <source>
        <dbReference type="ARBA" id="ARBA00022723"/>
    </source>
</evidence>
<organism evidence="8 9">
    <name type="scientific">Kwoniella shivajii</name>
    <dbReference type="NCBI Taxonomy" id="564305"/>
    <lineage>
        <taxon>Eukaryota</taxon>
        <taxon>Fungi</taxon>
        <taxon>Dikarya</taxon>
        <taxon>Basidiomycota</taxon>
        <taxon>Agaricomycotina</taxon>
        <taxon>Tremellomycetes</taxon>
        <taxon>Tremellales</taxon>
        <taxon>Cryptococcaceae</taxon>
        <taxon>Kwoniella</taxon>
    </lineage>
</organism>
<proteinExistence type="predicted"/>
<comment type="subcellular location">
    <subcellularLocation>
        <location evidence="1">Nucleus</location>
    </subcellularLocation>
</comment>
<evidence type="ECO:0000259" key="7">
    <source>
        <dbReference type="PROSITE" id="PS50048"/>
    </source>
</evidence>
<name>A0ABZ1CRN7_9TREE</name>
<dbReference type="CDD" id="cd12148">
    <property type="entry name" value="fungal_TF_MHR"/>
    <property type="match status" value="1"/>
</dbReference>
<keyword evidence="3" id="KW-0805">Transcription regulation</keyword>
<protein>
    <recommendedName>
        <fullName evidence="7">Zn(2)-C6 fungal-type domain-containing protein</fullName>
    </recommendedName>
</protein>
<feature type="region of interest" description="Disordered" evidence="6">
    <location>
        <begin position="558"/>
        <end position="592"/>
    </location>
</feature>
<evidence type="ECO:0000256" key="1">
    <source>
        <dbReference type="ARBA" id="ARBA00004123"/>
    </source>
</evidence>
<dbReference type="CDD" id="cd00067">
    <property type="entry name" value="GAL4"/>
    <property type="match status" value="1"/>
</dbReference>
<keyword evidence="4" id="KW-0804">Transcription</keyword>
<dbReference type="PANTHER" id="PTHR47338">
    <property type="entry name" value="ZN(II)2CYS6 TRANSCRIPTION FACTOR (EUROFUNG)-RELATED"/>
    <property type="match status" value="1"/>
</dbReference>
<dbReference type="SMART" id="SM00066">
    <property type="entry name" value="GAL4"/>
    <property type="match status" value="1"/>
</dbReference>
<dbReference type="SUPFAM" id="SSF57701">
    <property type="entry name" value="Zn2/Cys6 DNA-binding domain"/>
    <property type="match status" value="1"/>
</dbReference>
<keyword evidence="2" id="KW-0479">Metal-binding</keyword>
<dbReference type="Gene3D" id="4.10.240.10">
    <property type="entry name" value="Zn(2)-C6 fungal-type DNA-binding domain"/>
    <property type="match status" value="1"/>
</dbReference>
<dbReference type="EMBL" id="CP141881">
    <property type="protein sequence ID" value="WRT64406.1"/>
    <property type="molecule type" value="Genomic_DNA"/>
</dbReference>
<feature type="domain" description="Zn(2)-C6 fungal-type" evidence="7">
    <location>
        <begin position="24"/>
        <end position="54"/>
    </location>
</feature>
<sequence length="592" mass="64867">MGPSAPRVTDIPLCADSKVLRGSACEGCKVRKVRCGAEKPSCLTCMRHGKKCQYPPPKTGHRIESSIEETPITRPDSGNEDQARVHDQHASSPSTHSQTVSVHPTLHIPTIQSFQPSVGTEGDQPLPELDLSWLLDTPISTSVSGEGQEPPPFDAAAKDHCLWLYFTNQTASGLEMNIARFYERLASPDPGQKPHPALLNAMVKSETGINSALKDLSTLGAFMLDLMRACILLAEWLWGQGREAEAIVMSSTACRFAAGACLDQIPSSTLHPCKRVYLRRQRRPMAGWPKDIVELADSIYAFWSVVLLDLCASIATGLPAQFDPRSIRTPLPKPWSTYGEPFPQPDRYISDLFSTSSSSSATQSDFLQLYESPEKRFSNREGIHTSIDEASSYSSEILASTVSACPPIFLLSEAIERFASRIPPHLKTMHTVVEGVKMVSSPAMTLHFILCAARMFAADLNSYDVPNDAAINQVRRMVDSMRLMAPMDLANMSLSIYTIWVLAAQILMREVKRLNRQGEFIAVAALDSDIDLIIQTLTVVAMHSPLVQGEIGGLAQLRAAPPSDVDPDEDVMRSESHENPTLQPDLNSLSSA</sequence>
<evidence type="ECO:0000256" key="6">
    <source>
        <dbReference type="SAM" id="MobiDB-lite"/>
    </source>
</evidence>
<evidence type="ECO:0000313" key="8">
    <source>
        <dbReference type="EMBL" id="WRT64406.1"/>
    </source>
</evidence>
<dbReference type="RefSeq" id="XP_062789146.1">
    <property type="nucleotide sequence ID" value="XM_062933095.1"/>
</dbReference>
<keyword evidence="9" id="KW-1185">Reference proteome</keyword>
<dbReference type="InterPro" id="IPR001138">
    <property type="entry name" value="Zn2Cys6_DnaBD"/>
</dbReference>
<evidence type="ECO:0000256" key="5">
    <source>
        <dbReference type="ARBA" id="ARBA00023242"/>
    </source>
</evidence>
<accession>A0ABZ1CRN7</accession>
<dbReference type="PROSITE" id="PS00463">
    <property type="entry name" value="ZN2_CY6_FUNGAL_1"/>
    <property type="match status" value="1"/>
</dbReference>
<evidence type="ECO:0000256" key="3">
    <source>
        <dbReference type="ARBA" id="ARBA00023015"/>
    </source>
</evidence>
<feature type="region of interest" description="Disordered" evidence="6">
    <location>
        <begin position="53"/>
        <end position="101"/>
    </location>
</feature>